<reference evidence="2 3" key="1">
    <citation type="journal article" date="2012" name="J. Bacteriol.">
        <title>Draft Genome Sequence of Mesorhizobium alhagi CCNWXJ12-2T, a Novel Salt-Resistant Species Isolated from the Desert of Northwestern China.</title>
        <authorList>
            <person name="Zhou M."/>
            <person name="Chen W."/>
            <person name="Chen H."/>
            <person name="Wei G."/>
        </authorList>
    </citation>
    <scope>NUCLEOTIDE SEQUENCE [LARGE SCALE GENOMIC DNA]</scope>
    <source>
        <strain evidence="2 3">CCNWXJ12-2</strain>
    </source>
</reference>
<accession>H0HZX9</accession>
<gene>
    <name evidence="2" type="ORF">MAXJ12_28828</name>
</gene>
<proteinExistence type="predicted"/>
<evidence type="ECO:0000313" key="2">
    <source>
        <dbReference type="EMBL" id="EHK53732.1"/>
    </source>
</evidence>
<dbReference type="Proteomes" id="UP000003250">
    <property type="component" value="Unassembled WGS sequence"/>
</dbReference>
<dbReference type="InterPro" id="IPR021708">
    <property type="entry name" value="DUF3291"/>
</dbReference>
<keyword evidence="3" id="KW-1185">Reference proteome</keyword>
<dbReference type="EMBL" id="AHAM01000257">
    <property type="protein sequence ID" value="EHK53732.1"/>
    <property type="molecule type" value="Genomic_DNA"/>
</dbReference>
<dbReference type="RefSeq" id="WP_008839336.1">
    <property type="nucleotide sequence ID" value="NZ_AHAM01000257.1"/>
</dbReference>
<dbReference type="AlphaFoldDB" id="H0HZX9"/>
<feature type="domain" description="DUF3291" evidence="1">
    <location>
        <begin position="6"/>
        <end position="153"/>
    </location>
</feature>
<name>H0HZX9_9HYPH</name>
<evidence type="ECO:0000313" key="3">
    <source>
        <dbReference type="Proteomes" id="UP000003250"/>
    </source>
</evidence>
<organism evidence="2 3">
    <name type="scientific">Mesorhizobium alhagi CCNWXJ12-2</name>
    <dbReference type="NCBI Taxonomy" id="1107882"/>
    <lineage>
        <taxon>Bacteria</taxon>
        <taxon>Pseudomonadati</taxon>
        <taxon>Pseudomonadota</taxon>
        <taxon>Alphaproteobacteria</taxon>
        <taxon>Hyphomicrobiales</taxon>
        <taxon>Phyllobacteriaceae</taxon>
        <taxon>Allomesorhizobium</taxon>
    </lineage>
</organism>
<dbReference type="PATRIC" id="fig|1107882.3.peg.5583"/>
<evidence type="ECO:0000259" key="1">
    <source>
        <dbReference type="Pfam" id="PF11695"/>
    </source>
</evidence>
<protein>
    <recommendedName>
        <fullName evidence="1">DUF3291 domain-containing protein</fullName>
    </recommendedName>
</protein>
<dbReference type="OrthoDB" id="2376237at2"/>
<sequence length="188" mass="21755">MKGKQLALYTFGVFRAPANDAVNQGFHDRNDRNLVAVELSEGFIARSGYDDEPGPESWGEQVFPRFYVERGDGWSPSTLSLWKDLASPMAFSYAGIHAEALRHGREWFLKPAWPPYALWWVEWDHTPTWTEAVKRHEFLHDHNASPFAFDFKTAFDEEDRPTTIDRDAVKRNIRLNEERQNGVSQLTV</sequence>
<dbReference type="Pfam" id="PF11695">
    <property type="entry name" value="DUF3291"/>
    <property type="match status" value="1"/>
</dbReference>